<accession>A0A330HUY4</accession>
<proteinExistence type="predicted"/>
<reference evidence="1 2" key="2">
    <citation type="submission" date="2018-07" db="EMBL/GenBank/DDBJ databases">
        <title>Diversity of Mesorhizobium strains in Brazil.</title>
        <authorList>
            <person name="Helene L.C.F."/>
            <person name="Dall'Agnol R."/>
            <person name="Delamuta J.R.M."/>
            <person name="Hungria M."/>
        </authorList>
    </citation>
    <scope>NUCLEOTIDE SEQUENCE [LARGE SCALE GENOMIC DNA]</scope>
    <source>
        <strain evidence="1 2">AC99b</strain>
    </source>
</reference>
<dbReference type="InterPro" id="IPR018912">
    <property type="entry name" value="DUF2478"/>
</dbReference>
<dbReference type="AlphaFoldDB" id="A0A330HUY4"/>
<evidence type="ECO:0000313" key="1">
    <source>
        <dbReference type="EMBL" id="RAZ92451.1"/>
    </source>
</evidence>
<organism evidence="1 2">
    <name type="scientific">Mesorhizobium hawassense</name>
    <dbReference type="NCBI Taxonomy" id="1209954"/>
    <lineage>
        <taxon>Bacteria</taxon>
        <taxon>Pseudomonadati</taxon>
        <taxon>Pseudomonadota</taxon>
        <taxon>Alphaproteobacteria</taxon>
        <taxon>Hyphomicrobiales</taxon>
        <taxon>Phyllobacteriaceae</taxon>
        <taxon>Mesorhizobium</taxon>
    </lineage>
</organism>
<dbReference type="RefSeq" id="WP_112094976.1">
    <property type="nucleotide sequence ID" value="NZ_QMBP01000001.1"/>
</dbReference>
<sequence length="198" mass="21427">MGSVRTDCPITAIVYSNGSEFEAFLQEITASMAERGMRLAGLIQRSESKPDRVKCDMHLRDLATGMLHSISDDRGPHARGCVLNTDRLLRACEAAEAELSRQTDLLVLCKFGKTEAEGAGFRALIAKAFELSVPVLIGVPLINLAPFREFSADLAREIELSQLSSDHLAAVECLLHGSVKVRGANQSQYGRIVGAEVA</sequence>
<dbReference type="Pfam" id="PF10649">
    <property type="entry name" value="DUF2478"/>
    <property type="match status" value="1"/>
</dbReference>
<protein>
    <submittedName>
        <fullName evidence="1">3-dehydroquinate dehydratase</fullName>
    </submittedName>
</protein>
<dbReference type="Proteomes" id="UP000251558">
    <property type="component" value="Unassembled WGS sequence"/>
</dbReference>
<keyword evidence="2" id="KW-1185">Reference proteome</keyword>
<gene>
    <name evidence="1" type="ORF">DPM33_00640</name>
</gene>
<dbReference type="OrthoDB" id="5918880at2"/>
<comment type="caution">
    <text evidence="1">The sequence shown here is derived from an EMBL/GenBank/DDBJ whole genome shotgun (WGS) entry which is preliminary data.</text>
</comment>
<evidence type="ECO:0000313" key="2">
    <source>
        <dbReference type="Proteomes" id="UP000251558"/>
    </source>
</evidence>
<name>A0A330HUY4_9HYPH</name>
<dbReference type="EMBL" id="QMBP01000001">
    <property type="protein sequence ID" value="RAZ92451.1"/>
    <property type="molecule type" value="Genomic_DNA"/>
</dbReference>
<reference evidence="2" key="1">
    <citation type="submission" date="2018-06" db="EMBL/GenBank/DDBJ databases">
        <authorList>
            <person name="Helene L.C."/>
            <person name="Dall'Agnol R."/>
            <person name="Delamuta J.R."/>
            <person name="Hungria M."/>
        </authorList>
    </citation>
    <scope>NUCLEOTIDE SEQUENCE [LARGE SCALE GENOMIC DNA]</scope>
    <source>
        <strain evidence="2">AC99b</strain>
    </source>
</reference>